<reference evidence="1" key="1">
    <citation type="submission" date="2013-07" db="EMBL/GenBank/DDBJ databases">
        <authorList>
            <person name="Geib S."/>
        </authorList>
    </citation>
    <scope>NUCLEOTIDE SEQUENCE</scope>
</reference>
<evidence type="ECO:0000313" key="1">
    <source>
        <dbReference type="EMBL" id="JAB90430.1"/>
    </source>
</evidence>
<organism evidence="1">
    <name type="scientific">Ceratitis capitata</name>
    <name type="common">Mediterranean fruit fly</name>
    <name type="synonym">Tephritis capitata</name>
    <dbReference type="NCBI Taxonomy" id="7213"/>
    <lineage>
        <taxon>Eukaryota</taxon>
        <taxon>Metazoa</taxon>
        <taxon>Ecdysozoa</taxon>
        <taxon>Arthropoda</taxon>
        <taxon>Hexapoda</taxon>
        <taxon>Insecta</taxon>
        <taxon>Pterygota</taxon>
        <taxon>Neoptera</taxon>
        <taxon>Endopterygota</taxon>
        <taxon>Diptera</taxon>
        <taxon>Brachycera</taxon>
        <taxon>Muscomorpha</taxon>
        <taxon>Tephritoidea</taxon>
        <taxon>Tephritidae</taxon>
        <taxon>Ceratitis</taxon>
        <taxon>Ceratitis</taxon>
    </lineage>
</organism>
<accession>W8ANR1</accession>
<sequence>MATINSVPKSIHLPLTSLSSPRVLMCSASVGTEGSVTLQLRDSSDSNQSPTQTSLENALTIGYPDPEMLADVFGSLQTASFKNHSSALVSASPTTTTTITAAAIKTRKSTTTPTVKAFQLLNTADNNTTKAKALKAVSSNSSSSILTGSVWSFVVILNCF</sequence>
<protein>
    <submittedName>
        <fullName evidence="1">Uncharacterized protein</fullName>
    </submittedName>
</protein>
<dbReference type="EMBL" id="GAMC01016124">
    <property type="protein sequence ID" value="JAB90431.1"/>
    <property type="molecule type" value="mRNA"/>
</dbReference>
<name>W8ANR1_CERCA</name>
<dbReference type="OrthoDB" id="5977959at2759"/>
<dbReference type="AlphaFoldDB" id="W8ANR1"/>
<dbReference type="EMBL" id="GAMC01016122">
    <property type="protein sequence ID" value="JAB90433.1"/>
    <property type="molecule type" value="mRNA"/>
</dbReference>
<reference evidence="1" key="2">
    <citation type="journal article" date="2014" name="BMC Genomics">
        <title>A genomic perspective to assessing quality of mass-reared SIT flies used in Mediterranean fruit fly (Ceratitis capitata) eradication in California.</title>
        <authorList>
            <person name="Calla B."/>
            <person name="Hall B."/>
            <person name="Hou S."/>
            <person name="Geib S.M."/>
        </authorList>
    </citation>
    <scope>NUCLEOTIDE SEQUENCE</scope>
</reference>
<proteinExistence type="evidence at transcript level"/>
<dbReference type="EMBL" id="GAMC01016126">
    <property type="protein sequence ID" value="JAB90429.1"/>
    <property type="molecule type" value="mRNA"/>
</dbReference>
<dbReference type="EMBL" id="GAMC01016125">
    <property type="protein sequence ID" value="JAB90430.1"/>
    <property type="molecule type" value="mRNA"/>
</dbReference>